<evidence type="ECO:0000313" key="5">
    <source>
        <dbReference type="Proteomes" id="UP000267630"/>
    </source>
</evidence>
<evidence type="ECO:0000313" key="4">
    <source>
        <dbReference type="EMBL" id="VFS74636.1"/>
    </source>
</evidence>
<dbReference type="Proteomes" id="UP000267630">
    <property type="component" value="Chromosome 3"/>
</dbReference>
<evidence type="ECO:0000313" key="7">
    <source>
        <dbReference type="Proteomes" id="UP000332594"/>
    </source>
</evidence>
<feature type="transmembrane region" description="Helical" evidence="1">
    <location>
        <begin position="6"/>
        <end position="27"/>
    </location>
</feature>
<keyword evidence="1" id="KW-0472">Membrane</keyword>
<dbReference type="EMBL" id="CAADJG010000002">
    <property type="protein sequence ID" value="VFS74636.1"/>
    <property type="molecule type" value="Genomic_DNA"/>
</dbReference>
<dbReference type="InterPro" id="IPR049833">
    <property type="entry name" value="KPN01023-like"/>
</dbReference>
<proteinExistence type="predicted"/>
<keyword evidence="1" id="KW-0812">Transmembrane</keyword>
<name>A0A380SIH8_RAOTE</name>
<dbReference type="AlphaFoldDB" id="A0A380SIH8"/>
<dbReference type="Proteomes" id="UP000332594">
    <property type="component" value="Unassembled WGS sequence"/>
</dbReference>
<evidence type="ECO:0000313" key="2">
    <source>
        <dbReference type="EMBL" id="VDR26777.1"/>
    </source>
</evidence>
<dbReference type="NCBIfam" id="NF033853">
    <property type="entry name" value="KPN_two_small"/>
    <property type="match status" value="1"/>
</dbReference>
<dbReference type="Proteomes" id="UP000274346">
    <property type="component" value="Chromosome"/>
</dbReference>
<evidence type="ECO:0000313" key="3">
    <source>
        <dbReference type="EMBL" id="VED49272.1"/>
    </source>
</evidence>
<keyword evidence="5" id="KW-1185">Reference proteome</keyword>
<organism evidence="3 5">
    <name type="scientific">Raoultella terrigena</name>
    <name type="common">Klebsiella terrigena</name>
    <dbReference type="NCBI Taxonomy" id="577"/>
    <lineage>
        <taxon>Bacteria</taxon>
        <taxon>Pseudomonadati</taxon>
        <taxon>Pseudomonadota</taxon>
        <taxon>Gammaproteobacteria</taxon>
        <taxon>Enterobacterales</taxon>
        <taxon>Enterobacteriaceae</taxon>
        <taxon>Klebsiella/Raoultella group</taxon>
        <taxon>Raoultella</taxon>
    </lineage>
</organism>
<dbReference type="EMBL" id="LR134253">
    <property type="protein sequence ID" value="VED49272.1"/>
    <property type="molecule type" value="Genomic_DNA"/>
</dbReference>
<evidence type="ECO:0000256" key="1">
    <source>
        <dbReference type="SAM" id="Phobius"/>
    </source>
</evidence>
<protein>
    <submittedName>
        <fullName evidence="3">Uncharacterized protein</fullName>
    </submittedName>
</protein>
<reference evidence="5 6" key="1">
    <citation type="submission" date="2018-12" db="EMBL/GenBank/DDBJ databases">
        <authorList>
            <consortium name="Pathogen Informatics"/>
        </authorList>
    </citation>
    <scope>NUCLEOTIDE SEQUENCE [LARGE SCALE GENOMIC DNA]</scope>
    <source>
        <strain evidence="4 7">NCTC13038</strain>
        <strain evidence="2 6">NCTC13098</strain>
        <strain evidence="3 5">NCTC9997</strain>
    </source>
</reference>
<keyword evidence="1" id="KW-1133">Transmembrane helix</keyword>
<sequence length="41" mass="4716">MNISSIILALVAVALLGISVYSLLSYIKERRAMRFKSFRQR</sequence>
<accession>A0A380SIH8</accession>
<evidence type="ECO:0000313" key="6">
    <source>
        <dbReference type="Proteomes" id="UP000274346"/>
    </source>
</evidence>
<gene>
    <name evidence="4" type="ORF">NCTC13038_03241</name>
    <name evidence="2" type="ORF">NCTC13098_03135</name>
    <name evidence="3" type="ORF">NCTC9997_02666</name>
</gene>
<dbReference type="EMBL" id="LR131271">
    <property type="protein sequence ID" value="VDR26777.1"/>
    <property type="molecule type" value="Genomic_DNA"/>
</dbReference>
<dbReference type="KEGG" id="rtg:NCTC13098_03135"/>